<feature type="binding site" evidence="5">
    <location>
        <position position="1368"/>
    </location>
    <ligand>
        <name>Zn(2+)</name>
        <dbReference type="ChEBI" id="CHEBI:29105"/>
        <label>1</label>
    </ligand>
</feature>
<dbReference type="GO" id="GO:0046872">
    <property type="term" value="F:metal ion binding"/>
    <property type="evidence" value="ECO:0007669"/>
    <property type="project" value="UniProtKB-KW"/>
</dbReference>
<dbReference type="InterPro" id="IPR023088">
    <property type="entry name" value="PDEase"/>
</dbReference>
<feature type="compositionally biased region" description="Polar residues" evidence="6">
    <location>
        <begin position="760"/>
        <end position="770"/>
    </location>
</feature>
<feature type="compositionally biased region" description="Polar residues" evidence="6">
    <location>
        <begin position="612"/>
        <end position="632"/>
    </location>
</feature>
<feature type="compositionally biased region" description="Gly residues" evidence="6">
    <location>
        <begin position="870"/>
        <end position="882"/>
    </location>
</feature>
<evidence type="ECO:0000256" key="7">
    <source>
        <dbReference type="SAM" id="Phobius"/>
    </source>
</evidence>
<gene>
    <name evidence="10" type="ORF">CHLRE_14g617750v5</name>
</gene>
<feature type="binding site" evidence="5">
    <location>
        <position position="1331"/>
    </location>
    <ligand>
        <name>Zn(2+)</name>
        <dbReference type="ChEBI" id="CHEBI:29105"/>
        <label>1</label>
    </ligand>
</feature>
<dbReference type="ExpressionAtlas" id="A0A2K3CXR2">
    <property type="expression patterns" value="baseline"/>
</dbReference>
<feature type="compositionally biased region" description="Basic and acidic residues" evidence="6">
    <location>
        <begin position="1175"/>
        <end position="1185"/>
    </location>
</feature>
<dbReference type="KEGG" id="cre:CHLRE_14g617750v5"/>
<dbReference type="RefSeq" id="XP_042916788.1">
    <property type="nucleotide sequence ID" value="XM_043070115.1"/>
</dbReference>
<dbReference type="InParanoid" id="A0A2K3CXR2"/>
<dbReference type="PANTHER" id="PTHR11347">
    <property type="entry name" value="CYCLIC NUCLEOTIDE PHOSPHODIESTERASE"/>
    <property type="match status" value="1"/>
</dbReference>
<keyword evidence="7" id="KW-0472">Membrane</keyword>
<feature type="region of interest" description="Disordered" evidence="6">
    <location>
        <begin position="1161"/>
        <end position="1192"/>
    </location>
</feature>
<feature type="domain" description="CHASE" evidence="8">
    <location>
        <begin position="132"/>
        <end position="258"/>
    </location>
</feature>
<feature type="compositionally biased region" description="Basic and acidic residues" evidence="6">
    <location>
        <begin position="653"/>
        <end position="665"/>
    </location>
</feature>
<feature type="compositionally biased region" description="Low complexity" evidence="6">
    <location>
        <begin position="857"/>
        <end position="869"/>
    </location>
</feature>
<feature type="compositionally biased region" description="Low complexity" evidence="6">
    <location>
        <begin position="1663"/>
        <end position="1677"/>
    </location>
</feature>
<dbReference type="PROSITE" id="PS51845">
    <property type="entry name" value="PDEASE_I_2"/>
    <property type="match status" value="1"/>
</dbReference>
<dbReference type="Gramene" id="PNW73071">
    <property type="protein sequence ID" value="PNW73071"/>
    <property type="gene ID" value="CHLRE_14g617750v5"/>
</dbReference>
<dbReference type="Proteomes" id="UP000006906">
    <property type="component" value="Chromosome 14"/>
</dbReference>
<feature type="region of interest" description="Disordered" evidence="6">
    <location>
        <begin position="924"/>
        <end position="946"/>
    </location>
</feature>
<feature type="region of interest" description="Disordered" evidence="6">
    <location>
        <begin position="1641"/>
        <end position="1694"/>
    </location>
</feature>
<feature type="active site" description="Proton donor" evidence="3">
    <location>
        <position position="1327"/>
    </location>
</feature>
<accession>A0A2K3CXR2</accession>
<dbReference type="GO" id="GO:0141162">
    <property type="term" value="P:negative regulation of cAMP/PKA signal transduction"/>
    <property type="evidence" value="ECO:0000318"/>
    <property type="project" value="GO_Central"/>
</dbReference>
<keyword evidence="7" id="KW-0812">Transmembrane</keyword>
<evidence type="ECO:0000259" key="8">
    <source>
        <dbReference type="PROSITE" id="PS50839"/>
    </source>
</evidence>
<dbReference type="GO" id="GO:0007165">
    <property type="term" value="P:signal transduction"/>
    <property type="evidence" value="ECO:0007669"/>
    <property type="project" value="InterPro"/>
</dbReference>
<feature type="region of interest" description="Disordered" evidence="6">
    <location>
        <begin position="600"/>
        <end position="685"/>
    </location>
</feature>
<protein>
    <recommendedName>
        <fullName evidence="12">Phosphodiesterase</fullName>
    </recommendedName>
</protein>
<feature type="region of interest" description="Disordered" evidence="6">
    <location>
        <begin position="1465"/>
        <end position="1485"/>
    </location>
</feature>
<feature type="region of interest" description="Disordered" evidence="6">
    <location>
        <begin position="731"/>
        <end position="770"/>
    </location>
</feature>
<reference evidence="10 11" key="1">
    <citation type="journal article" date="2007" name="Science">
        <title>The Chlamydomonas genome reveals the evolution of key animal and plant functions.</title>
        <authorList>
            <person name="Merchant S.S."/>
            <person name="Prochnik S.E."/>
            <person name="Vallon O."/>
            <person name="Harris E.H."/>
            <person name="Karpowicz S.J."/>
            <person name="Witman G.B."/>
            <person name="Terry A."/>
            <person name="Salamov A."/>
            <person name="Fritz-Laylin L.K."/>
            <person name="Marechal-Drouard L."/>
            <person name="Marshall W.F."/>
            <person name="Qu L.H."/>
            <person name="Nelson D.R."/>
            <person name="Sanderfoot A.A."/>
            <person name="Spalding M.H."/>
            <person name="Kapitonov V.V."/>
            <person name="Ren Q."/>
            <person name="Ferris P."/>
            <person name="Lindquist E."/>
            <person name="Shapiro H."/>
            <person name="Lucas S.M."/>
            <person name="Grimwood J."/>
            <person name="Schmutz J."/>
            <person name="Cardol P."/>
            <person name="Cerutti H."/>
            <person name="Chanfreau G."/>
            <person name="Chen C.L."/>
            <person name="Cognat V."/>
            <person name="Croft M.T."/>
            <person name="Dent R."/>
            <person name="Dutcher S."/>
            <person name="Fernandez E."/>
            <person name="Fukuzawa H."/>
            <person name="Gonzalez-Ballester D."/>
            <person name="Gonzalez-Halphen D."/>
            <person name="Hallmann A."/>
            <person name="Hanikenne M."/>
            <person name="Hippler M."/>
            <person name="Inwood W."/>
            <person name="Jabbari K."/>
            <person name="Kalanon M."/>
            <person name="Kuras R."/>
            <person name="Lefebvre P.A."/>
            <person name="Lemaire S.D."/>
            <person name="Lobanov A.V."/>
            <person name="Lohr M."/>
            <person name="Manuell A."/>
            <person name="Meier I."/>
            <person name="Mets L."/>
            <person name="Mittag M."/>
            <person name="Mittelmeier T."/>
            <person name="Moroney J.V."/>
            <person name="Moseley J."/>
            <person name="Napoli C."/>
            <person name="Nedelcu A.M."/>
            <person name="Niyogi K."/>
            <person name="Novoselov S.V."/>
            <person name="Paulsen I.T."/>
            <person name="Pazour G."/>
            <person name="Purton S."/>
            <person name="Ral J.P."/>
            <person name="Riano-Pachon D.M."/>
            <person name="Riekhof W."/>
            <person name="Rymarquis L."/>
            <person name="Schroda M."/>
            <person name="Stern D."/>
            <person name="Umen J."/>
            <person name="Willows R."/>
            <person name="Wilson N."/>
            <person name="Zimmer S.L."/>
            <person name="Allmer J."/>
            <person name="Balk J."/>
            <person name="Bisova K."/>
            <person name="Chen C.J."/>
            <person name="Elias M."/>
            <person name="Gendler K."/>
            <person name="Hauser C."/>
            <person name="Lamb M.R."/>
            <person name="Ledford H."/>
            <person name="Long J.C."/>
            <person name="Minagawa J."/>
            <person name="Page M.D."/>
            <person name="Pan J."/>
            <person name="Pootakham W."/>
            <person name="Roje S."/>
            <person name="Rose A."/>
            <person name="Stahlberg E."/>
            <person name="Terauchi A.M."/>
            <person name="Yang P."/>
            <person name="Ball S."/>
            <person name="Bowler C."/>
            <person name="Dieckmann C.L."/>
            <person name="Gladyshev V.N."/>
            <person name="Green P."/>
            <person name="Jorgensen R."/>
            <person name="Mayfield S."/>
            <person name="Mueller-Roeber B."/>
            <person name="Rajamani S."/>
            <person name="Sayre R.T."/>
            <person name="Brokstein P."/>
            <person name="Dubchak I."/>
            <person name="Goodstein D."/>
            <person name="Hornick L."/>
            <person name="Huang Y.W."/>
            <person name="Jhaveri J."/>
            <person name="Luo Y."/>
            <person name="Martinez D."/>
            <person name="Ngau W.C."/>
            <person name="Otillar B."/>
            <person name="Poliakov A."/>
            <person name="Porter A."/>
            <person name="Szajkowski L."/>
            <person name="Werner G."/>
            <person name="Zhou K."/>
            <person name="Grigoriev I.V."/>
            <person name="Rokhsar D.S."/>
            <person name="Grossman A.R."/>
        </authorList>
    </citation>
    <scope>NUCLEOTIDE SEQUENCE [LARGE SCALE GENOMIC DNA]</scope>
    <source>
        <strain evidence="11">CC-503</strain>
    </source>
</reference>
<dbReference type="InterPro" id="IPR036971">
    <property type="entry name" value="PDEase_catalytic_dom_sf"/>
</dbReference>
<evidence type="ECO:0000313" key="10">
    <source>
        <dbReference type="EMBL" id="PNW73071.1"/>
    </source>
</evidence>
<feature type="binding site" evidence="5">
    <location>
        <position position="1369"/>
    </location>
    <ligand>
        <name>Zn(2+)</name>
        <dbReference type="ChEBI" id="CHEBI:29105"/>
        <label>2</label>
    </ligand>
</feature>
<sequence length="1694" mass="175709">MPKQTSGRLQHWARQSWTSCQGVWRIVKRHPFSTLLPPLLLLALVLGLGLSVVRELIRSYDESTKARIRSLAYETVTWYKQQLVMIVQPVIQLTNMVTYNPNWSAVQTMFLVLAPTMMNTTSSMDTHLLRLEPAGVVRLEYPANAPDQALGMDVLSPAHAEESALALAAARRHQLTLNGPVNVYDGGYGMIARTPIYIYNISTDERFGKPDVPNPACGATCAFNATKRTAFWGYAVTLFSVNELSTSPDSPLRLLDSLDYRYEFKAVGASDRPLAQSAEPPVHPEEVTVSLYDNEWVLRVSSSDASSAGRYAGLLVGIVVLAVVLACMCFALLVSRKRNKELLEALLPREVIKSLREEQASKSLKDAFGPANILSADTPADLLMLLLGQLLEGNLPDVRDVVFIRTALARGCDLYEPLNLTSHINNANLDSDVAQALMQQLGGGIGGFTQPRYSTNSRVRRRLQSLVAGRSNADSLADYDPDTDTESVAGGGMFASMVVGNGSTASGKPRASEDTGSAPAGEPTGACDTLASALALLMTPRPAAWVKRGAGGAAEMVFGHSNSSAATVTPSLMPAGLGAGRVPVSVAAVAAANAAAAAGAGSSSAHGRHRPSSLSGTHHFQPQQQERGTPQSLWERAAAALMPSHGGGGSDSGVDREHGRSDKVPARGVSAARRASALDPGAGSAQGFLRRLGSSSRRYSVEVSSHASALGSAAAAAAAAAATVAAAAGDCEDDSSGQQRFSGAGAGVGAGGSTAGPSSPFLTTSQAASQPRSIAQLHEALLALNGPAGAGGPGASRPASGSVAVVPVRGRSGRAVAFLPAGSGAAAGAGSGGAAGGGVNGGVPLTGGQVRVTIAPGSGPASAASPLAGGTAGAGGSAGARGGEPVSPTTCKLSTVTRMQPAAVTFAEMRAGVVSGTVEDGGLISGTLARGDEGPTTQTSDTDIGTDMGSLLEMGADGAMDLSEIATVVRGAPAELRASSRLARLQLSQQQMLQQLPLPPLQQLPQRPQSLQLGAQSAASRARQLQDDGLTATELPMPPMARLPLVQPAPPPQQAQRRVSGVLSLLTRRVTGSVGSPLQSPVAVPGASTGASAPEAAAAASAGGSTGPSAGGAGAGGAPGAVAVGPNHNSFSGSLRGIMLNRSASGRAAASSGVVLLSADGTGPLAHQPQSRLGAQEKEKEKEKSGFLSKLGSGRHMTWGSTGVHVGGGAGSSGLVVAANGSSSDAFKVASSQAFAQAQAQALAYARQSMPPALTVIQEVERLLAKSDSWEFDTWALQEATQGHALSVLGFYLMQRAGLVSRFKLSAPQLARLLRAIESGYVDNPYHSAIHAADVLQTMHVIIHAAQLHVHYLDALGLLASYYAAIVHDFAHPGLTGDFLIASSDPLAIRYNDRSPLENHHCAASFGLLRRRELDALAPLSQSERNAFRKQVIELVLATDMKQHFSILSHFNTVHRLAAYSGQQQAAASSSGPNAVAKRKPPRRTVSRALSTLPSDDHTAAAAFMDTWTEYPAPRPVDDTERLLSLQLALKCADVGHLGESLEVHKKWLSNLEEEFFRQGDKERELGIPISPLFDRSKQGVSKSQVGFYDFVALPLVHALSSAFPGSKPLMRCFLRNYNHWRVSEGQPPVEIQGCGLAAVRGGSQDQTRGESRNGTGTGMQGLLLSVPDDLDSSAADIVPPLADDNKMSGSDLT</sequence>
<keyword evidence="1 5" id="KW-0479">Metal-binding</keyword>
<feature type="binding site" evidence="4">
    <location>
        <begin position="1327"/>
        <end position="1331"/>
    </location>
    <ligand>
        <name>AMP</name>
        <dbReference type="ChEBI" id="CHEBI:456215"/>
    </ligand>
</feature>
<dbReference type="InterPro" id="IPR006189">
    <property type="entry name" value="CHASE_dom"/>
</dbReference>
<dbReference type="Pfam" id="PF00233">
    <property type="entry name" value="PDEase_I"/>
    <property type="match status" value="1"/>
</dbReference>
<feature type="region of interest" description="Disordered" evidence="6">
    <location>
        <begin position="857"/>
        <end position="892"/>
    </location>
</feature>
<feature type="binding site" evidence="5">
    <location>
        <position position="1534"/>
    </location>
    <ligand>
        <name>Zn(2+)</name>
        <dbReference type="ChEBI" id="CHEBI:29105"/>
        <label>1</label>
    </ligand>
</feature>
<dbReference type="SUPFAM" id="SSF109604">
    <property type="entry name" value="HD-domain/PDEase-like"/>
    <property type="match status" value="1"/>
</dbReference>
<dbReference type="GeneID" id="5715842"/>
<proteinExistence type="predicted"/>
<keyword evidence="11" id="KW-1185">Reference proteome</keyword>
<evidence type="ECO:0000259" key="9">
    <source>
        <dbReference type="PROSITE" id="PS51845"/>
    </source>
</evidence>
<evidence type="ECO:0000256" key="2">
    <source>
        <dbReference type="ARBA" id="ARBA00022801"/>
    </source>
</evidence>
<evidence type="ECO:0000313" key="11">
    <source>
        <dbReference type="Proteomes" id="UP000006906"/>
    </source>
</evidence>
<evidence type="ECO:0000256" key="6">
    <source>
        <dbReference type="SAM" id="MobiDB-lite"/>
    </source>
</evidence>
<feature type="binding site" evidence="4">
    <location>
        <position position="1585"/>
    </location>
    <ligand>
        <name>AMP</name>
        <dbReference type="ChEBI" id="CHEBI:456215"/>
    </ligand>
</feature>
<dbReference type="GO" id="GO:0047555">
    <property type="term" value="F:3',5'-cyclic-GMP phosphodiesterase activity"/>
    <property type="evidence" value="ECO:0000318"/>
    <property type="project" value="GO_Central"/>
</dbReference>
<feature type="binding site" evidence="5">
    <location>
        <position position="1369"/>
    </location>
    <ligand>
        <name>Zn(2+)</name>
        <dbReference type="ChEBI" id="CHEBI:29105"/>
        <label>1</label>
    </ligand>
</feature>
<evidence type="ECO:0000256" key="3">
    <source>
        <dbReference type="PIRSR" id="PIRSR623088-1"/>
    </source>
</evidence>
<organism evidence="10 11">
    <name type="scientific">Chlamydomonas reinhardtii</name>
    <name type="common">Chlamydomonas smithii</name>
    <dbReference type="NCBI Taxonomy" id="3055"/>
    <lineage>
        <taxon>Eukaryota</taxon>
        <taxon>Viridiplantae</taxon>
        <taxon>Chlorophyta</taxon>
        <taxon>core chlorophytes</taxon>
        <taxon>Chlorophyceae</taxon>
        <taxon>CS clade</taxon>
        <taxon>Chlamydomonadales</taxon>
        <taxon>Chlamydomonadaceae</taxon>
        <taxon>Chlamydomonas</taxon>
    </lineage>
</organism>
<feature type="domain" description="PDEase" evidence="9">
    <location>
        <begin position="1252"/>
        <end position="1628"/>
    </location>
</feature>
<dbReference type="GO" id="GO:0004115">
    <property type="term" value="F:3',5'-cyclic-AMP phosphodiesterase activity"/>
    <property type="evidence" value="ECO:0000318"/>
    <property type="project" value="GO_Central"/>
</dbReference>
<feature type="transmembrane region" description="Helical" evidence="7">
    <location>
        <begin position="35"/>
        <end position="57"/>
    </location>
</feature>
<keyword evidence="7" id="KW-1133">Transmembrane helix</keyword>
<feature type="transmembrane region" description="Helical" evidence="7">
    <location>
        <begin position="311"/>
        <end position="334"/>
    </location>
</feature>
<feature type="binding site" evidence="4">
    <location>
        <position position="1369"/>
    </location>
    <ligand>
        <name>AMP</name>
        <dbReference type="ChEBI" id="CHEBI:456215"/>
    </ligand>
</feature>
<dbReference type="Gene3D" id="1.10.1300.10">
    <property type="entry name" value="3'5'-cyclic nucleotide phosphodiesterase, catalytic domain"/>
    <property type="match status" value="1"/>
</dbReference>
<dbReference type="SMART" id="SM01079">
    <property type="entry name" value="CHASE"/>
    <property type="match status" value="1"/>
</dbReference>
<dbReference type="InterPro" id="IPR003607">
    <property type="entry name" value="HD/PDEase_dom"/>
</dbReference>
<name>A0A2K3CXR2_CHLRE</name>
<evidence type="ECO:0000256" key="5">
    <source>
        <dbReference type="PIRSR" id="PIRSR623088-3"/>
    </source>
</evidence>
<evidence type="ECO:0008006" key="12">
    <source>
        <dbReference type="Google" id="ProtNLM"/>
    </source>
</evidence>
<feature type="compositionally biased region" description="Gly residues" evidence="6">
    <location>
        <begin position="744"/>
        <end position="754"/>
    </location>
</feature>
<evidence type="ECO:0000256" key="1">
    <source>
        <dbReference type="ARBA" id="ARBA00022723"/>
    </source>
</evidence>
<feature type="binding site" evidence="4">
    <location>
        <position position="1534"/>
    </location>
    <ligand>
        <name>AMP</name>
        <dbReference type="ChEBI" id="CHEBI:456215"/>
    </ligand>
</feature>
<dbReference type="EMBL" id="CM008975">
    <property type="protein sequence ID" value="PNW73071.1"/>
    <property type="molecule type" value="Genomic_DNA"/>
</dbReference>
<keyword evidence="2" id="KW-0378">Hydrolase</keyword>
<dbReference type="PaxDb" id="3055-EDP09565"/>
<dbReference type="OrthoDB" id="546632at2759"/>
<dbReference type="PROSITE" id="PS50839">
    <property type="entry name" value="CHASE"/>
    <property type="match status" value="1"/>
</dbReference>
<evidence type="ECO:0000256" key="4">
    <source>
        <dbReference type="PIRSR" id="PIRSR623088-2"/>
    </source>
</evidence>
<feature type="region of interest" description="Disordered" evidence="6">
    <location>
        <begin position="503"/>
        <end position="524"/>
    </location>
</feature>
<dbReference type="InterPro" id="IPR002073">
    <property type="entry name" value="PDEase_catalytic_dom"/>
</dbReference>
<dbReference type="PRINTS" id="PR00387">
    <property type="entry name" value="PDIESTERASE1"/>
</dbReference>
<dbReference type="CDD" id="cd00077">
    <property type="entry name" value="HDc"/>
    <property type="match status" value="1"/>
</dbReference>